<reference evidence="1" key="1">
    <citation type="submission" date="2021-06" db="EMBL/GenBank/DDBJ databases">
        <title>Comparative genomics, transcriptomics and evolutionary studies reveal genomic signatures of adaptation to plant cell wall in hemibiotrophic fungi.</title>
        <authorList>
            <consortium name="DOE Joint Genome Institute"/>
            <person name="Baroncelli R."/>
            <person name="Diaz J.F."/>
            <person name="Benocci T."/>
            <person name="Peng M."/>
            <person name="Battaglia E."/>
            <person name="Haridas S."/>
            <person name="Andreopoulos W."/>
            <person name="Labutti K."/>
            <person name="Pangilinan J."/>
            <person name="Floch G.L."/>
            <person name="Makela M.R."/>
            <person name="Henrissat B."/>
            <person name="Grigoriev I.V."/>
            <person name="Crouch J.A."/>
            <person name="De Vries R.P."/>
            <person name="Sukno S.A."/>
            <person name="Thon M.R."/>
        </authorList>
    </citation>
    <scope>NUCLEOTIDE SEQUENCE</scope>
    <source>
        <strain evidence="1">MAFF235873</strain>
    </source>
</reference>
<dbReference type="AlphaFoldDB" id="A0AAD9H899"/>
<organism evidence="1 2">
    <name type="scientific">Colletotrichum zoysiae</name>
    <dbReference type="NCBI Taxonomy" id="1216348"/>
    <lineage>
        <taxon>Eukaryota</taxon>
        <taxon>Fungi</taxon>
        <taxon>Dikarya</taxon>
        <taxon>Ascomycota</taxon>
        <taxon>Pezizomycotina</taxon>
        <taxon>Sordariomycetes</taxon>
        <taxon>Hypocreomycetidae</taxon>
        <taxon>Glomerellales</taxon>
        <taxon>Glomerellaceae</taxon>
        <taxon>Colletotrichum</taxon>
        <taxon>Colletotrichum graminicola species complex</taxon>
    </lineage>
</organism>
<gene>
    <name evidence="1" type="ORF">LX32DRAFT_162400</name>
</gene>
<dbReference type="EMBL" id="MU843009">
    <property type="protein sequence ID" value="KAK2023209.1"/>
    <property type="molecule type" value="Genomic_DNA"/>
</dbReference>
<protein>
    <submittedName>
        <fullName evidence="1">Uncharacterized protein</fullName>
    </submittedName>
</protein>
<evidence type="ECO:0000313" key="2">
    <source>
        <dbReference type="Proteomes" id="UP001232148"/>
    </source>
</evidence>
<comment type="caution">
    <text evidence="1">The sequence shown here is derived from an EMBL/GenBank/DDBJ whole genome shotgun (WGS) entry which is preliminary data.</text>
</comment>
<evidence type="ECO:0000313" key="1">
    <source>
        <dbReference type="EMBL" id="KAK2023209.1"/>
    </source>
</evidence>
<accession>A0AAD9H899</accession>
<sequence>MPARRHALWRRVICSVQSLLRFGVDAGRPEWLRGEAFTPRRPSPESTHAPEMPCLCVCSFVCEGEGVAQAGRQAGRQSLLPRISSVHPFRLPLCLARVVHTPHPDPQTLPRTHRYLIRRHSVGFLFVDLLAC</sequence>
<keyword evidence="2" id="KW-1185">Reference proteome</keyword>
<proteinExistence type="predicted"/>
<dbReference type="Proteomes" id="UP001232148">
    <property type="component" value="Unassembled WGS sequence"/>
</dbReference>
<name>A0AAD9H899_9PEZI</name>